<keyword evidence="10" id="KW-0732">Signal</keyword>
<evidence type="ECO:0000259" key="20">
    <source>
        <dbReference type="SMART" id="SM00305"/>
    </source>
</evidence>
<keyword evidence="8" id="KW-0709">Segmentation polarity protein</keyword>
<dbReference type="AlphaFoldDB" id="A0AAV4T6C0"/>
<dbReference type="GO" id="GO:0016540">
    <property type="term" value="P:protein autoprocessing"/>
    <property type="evidence" value="ECO:0007669"/>
    <property type="project" value="InterPro"/>
</dbReference>
<dbReference type="GO" id="GO:0008233">
    <property type="term" value="F:peptidase activity"/>
    <property type="evidence" value="ECO:0007669"/>
    <property type="project" value="UniProtKB-KW"/>
</dbReference>
<dbReference type="GO" id="GO:0001708">
    <property type="term" value="P:cell fate specification"/>
    <property type="evidence" value="ECO:0007669"/>
    <property type="project" value="TreeGrafter"/>
</dbReference>
<dbReference type="SMART" id="SM00306">
    <property type="entry name" value="HintN"/>
    <property type="match status" value="1"/>
</dbReference>
<keyword evidence="14" id="KW-0472">Membrane</keyword>
<dbReference type="Gene3D" id="2.170.16.10">
    <property type="entry name" value="Hedgehog/Intein (Hint) domain"/>
    <property type="match status" value="1"/>
</dbReference>
<dbReference type="GO" id="GO:0009653">
    <property type="term" value="P:anatomical structure morphogenesis"/>
    <property type="evidence" value="ECO:0007669"/>
    <property type="project" value="UniProtKB-KW"/>
</dbReference>
<evidence type="ECO:0000256" key="2">
    <source>
        <dbReference type="ARBA" id="ARBA00010649"/>
    </source>
</evidence>
<evidence type="ECO:0000256" key="15">
    <source>
        <dbReference type="ARBA" id="ARBA00023139"/>
    </source>
</evidence>
<keyword evidence="16" id="KW-0449">Lipoprotein</keyword>
<evidence type="ECO:0000256" key="18">
    <source>
        <dbReference type="ARBA" id="ARBA00045369"/>
    </source>
</evidence>
<dbReference type="NCBIfam" id="TIGR01445">
    <property type="entry name" value="intein_Nterm"/>
    <property type="match status" value="1"/>
</dbReference>
<evidence type="ECO:0000256" key="17">
    <source>
        <dbReference type="ARBA" id="ARBA00023301"/>
    </source>
</evidence>
<evidence type="ECO:0000256" key="7">
    <source>
        <dbReference type="ARBA" id="ARBA00022679"/>
    </source>
</evidence>
<proteinExistence type="inferred from homology"/>
<name>A0AAV4T6C0_9ARAC</name>
<dbReference type="GO" id="GO:0016740">
    <property type="term" value="F:transferase activity"/>
    <property type="evidence" value="ECO:0007669"/>
    <property type="project" value="UniProtKB-KW"/>
</dbReference>
<evidence type="ECO:0000256" key="1">
    <source>
        <dbReference type="ARBA" id="ARBA00004193"/>
    </source>
</evidence>
<evidence type="ECO:0000313" key="23">
    <source>
        <dbReference type="Proteomes" id="UP001054837"/>
    </source>
</evidence>
<comment type="similarity">
    <text evidence="2">Belongs to the hedgehog family.</text>
</comment>
<evidence type="ECO:0000313" key="22">
    <source>
        <dbReference type="EMBL" id="GIY41249.1"/>
    </source>
</evidence>
<dbReference type="CDD" id="cd00081">
    <property type="entry name" value="Hint"/>
    <property type="match status" value="1"/>
</dbReference>
<comment type="subcellular location">
    <subcellularLocation>
        <location evidence="1">Cell membrane</location>
        <topology evidence="1">Lipid-anchor</topology>
    </subcellularLocation>
</comment>
<keyword evidence="9" id="KW-0479">Metal-binding</keyword>
<dbReference type="GO" id="GO:0005113">
    <property type="term" value="F:patched binding"/>
    <property type="evidence" value="ECO:0007669"/>
    <property type="project" value="TreeGrafter"/>
</dbReference>
<evidence type="ECO:0000256" key="19">
    <source>
        <dbReference type="ARBA" id="ARBA00048589"/>
    </source>
</evidence>
<evidence type="ECO:0000256" key="13">
    <source>
        <dbReference type="ARBA" id="ARBA00022837"/>
    </source>
</evidence>
<sequence>MNSAPKYGMLARLAVEAGFDYVYYESRAHIHASVKPESADGSRSGGCFSGNTTVYTPKGQKRMSELRAGEMVLSVSPNGRLEFSEVITFLDRDPGSDRTYLKIHTESGRTITLTPTHLIFTEPNKSEADIQDLHATYAKNIQIGHYVFVVKNATSTTRNRVTLEKVRNVTVATEFGGYAPLTRHGTVVVNDVVASCYAMLSDQDMAHSAFGPYRLWHTIKKASTSVLSTLHLMSSRTSESQHTGIHWYAKLLRAVTKAILPRNYLYT</sequence>
<dbReference type="Gene3D" id="3.30.1380.10">
    <property type="match status" value="1"/>
</dbReference>
<dbReference type="GO" id="GO:0016539">
    <property type="term" value="P:intein-mediated protein splicing"/>
    <property type="evidence" value="ECO:0007669"/>
    <property type="project" value="InterPro"/>
</dbReference>
<evidence type="ECO:0000256" key="4">
    <source>
        <dbReference type="ARBA" id="ARBA00022473"/>
    </source>
</evidence>
<dbReference type="GO" id="GO:0048731">
    <property type="term" value="P:system development"/>
    <property type="evidence" value="ECO:0007669"/>
    <property type="project" value="UniProtKB-ARBA"/>
</dbReference>
<dbReference type="Pfam" id="PF01079">
    <property type="entry name" value="Hint"/>
    <property type="match status" value="1"/>
</dbReference>
<evidence type="ECO:0000256" key="14">
    <source>
        <dbReference type="ARBA" id="ARBA00023136"/>
    </source>
</evidence>
<reference evidence="22 23" key="1">
    <citation type="submission" date="2021-06" db="EMBL/GenBank/DDBJ databases">
        <title>Caerostris darwini draft genome.</title>
        <authorList>
            <person name="Kono N."/>
            <person name="Arakawa K."/>
        </authorList>
    </citation>
    <scope>NUCLEOTIDE SEQUENCE [LARGE SCALE GENOMIC DNA]</scope>
</reference>
<keyword evidence="13" id="KW-0106">Calcium</keyword>
<dbReference type="GO" id="GO:0016015">
    <property type="term" value="F:morphogen activity"/>
    <property type="evidence" value="ECO:0007669"/>
    <property type="project" value="UniProtKB-KW"/>
</dbReference>
<dbReference type="GO" id="GO:0005615">
    <property type="term" value="C:extracellular space"/>
    <property type="evidence" value="ECO:0007669"/>
    <property type="project" value="TreeGrafter"/>
</dbReference>
<dbReference type="InterPro" id="IPR003586">
    <property type="entry name" value="Hint_dom_C"/>
</dbReference>
<dbReference type="Pfam" id="PF01085">
    <property type="entry name" value="HH_signal"/>
    <property type="match status" value="1"/>
</dbReference>
<dbReference type="InterPro" id="IPR000320">
    <property type="entry name" value="Hedgehog_signalling_dom"/>
</dbReference>
<evidence type="ECO:0000256" key="5">
    <source>
        <dbReference type="ARBA" id="ARBA00022475"/>
    </source>
</evidence>
<dbReference type="EMBL" id="BPLQ01009040">
    <property type="protein sequence ID" value="GIY41249.1"/>
    <property type="molecule type" value="Genomic_DNA"/>
</dbReference>
<dbReference type="GO" id="GO:0007267">
    <property type="term" value="P:cell-cell signaling"/>
    <property type="evidence" value="ECO:0007669"/>
    <property type="project" value="InterPro"/>
</dbReference>
<dbReference type="InterPro" id="IPR009045">
    <property type="entry name" value="Zn_M74/Hedgehog-like"/>
</dbReference>
<feature type="domain" description="Hint" evidence="21">
    <location>
        <begin position="45"/>
        <end position="151"/>
    </location>
</feature>
<evidence type="ECO:0000256" key="8">
    <source>
        <dbReference type="ARBA" id="ARBA00022716"/>
    </source>
</evidence>
<dbReference type="InterPro" id="IPR001657">
    <property type="entry name" value="Hedgehog"/>
</dbReference>
<dbReference type="GO" id="GO:0007367">
    <property type="term" value="P:segment polarity determination"/>
    <property type="evidence" value="ECO:0007669"/>
    <property type="project" value="UniProtKB-KW"/>
</dbReference>
<protein>
    <recommendedName>
        <fullName evidence="3">Protein hedgehog</fullName>
    </recommendedName>
</protein>
<dbReference type="SMART" id="SM00305">
    <property type="entry name" value="HintC"/>
    <property type="match status" value="1"/>
</dbReference>
<dbReference type="InterPro" id="IPR036844">
    <property type="entry name" value="Hint_dom_sf"/>
</dbReference>
<dbReference type="InterPro" id="IPR003587">
    <property type="entry name" value="Hint_dom_N"/>
</dbReference>
<dbReference type="InterPro" id="IPR006141">
    <property type="entry name" value="Intein_N"/>
</dbReference>
<dbReference type="Proteomes" id="UP001054837">
    <property type="component" value="Unassembled WGS sequence"/>
</dbReference>
<keyword evidence="12" id="KW-0068">Autocatalytic cleavage</keyword>
<dbReference type="InterPro" id="IPR050387">
    <property type="entry name" value="Hedgehog_Signaling"/>
</dbReference>
<comment type="catalytic activity">
    <reaction evidence="19">
        <text>glycyl-L-cysteinyl-[protein] + cholesterol + H(+) = [protein]-C-terminal glycyl cholesterol ester + N-terminal L-cysteinyl-[protein]</text>
        <dbReference type="Rhea" id="RHEA:59504"/>
        <dbReference type="Rhea" id="RHEA-COMP:12707"/>
        <dbReference type="Rhea" id="RHEA-COMP:15369"/>
        <dbReference type="Rhea" id="RHEA-COMP:15374"/>
        <dbReference type="ChEBI" id="CHEBI:15378"/>
        <dbReference type="ChEBI" id="CHEBI:16113"/>
        <dbReference type="ChEBI" id="CHEBI:65250"/>
        <dbReference type="ChEBI" id="CHEBI:143135"/>
        <dbReference type="ChEBI" id="CHEBI:143140"/>
    </reaction>
    <physiologicalReaction direction="left-to-right" evidence="19">
        <dbReference type="Rhea" id="RHEA:59505"/>
    </physiologicalReaction>
</comment>
<gene>
    <name evidence="22" type="primary">Shh</name>
    <name evidence="22" type="ORF">CDAR_303701</name>
</gene>
<evidence type="ECO:0000259" key="21">
    <source>
        <dbReference type="SMART" id="SM00306"/>
    </source>
</evidence>
<organism evidence="22 23">
    <name type="scientific">Caerostris darwini</name>
    <dbReference type="NCBI Taxonomy" id="1538125"/>
    <lineage>
        <taxon>Eukaryota</taxon>
        <taxon>Metazoa</taxon>
        <taxon>Ecdysozoa</taxon>
        <taxon>Arthropoda</taxon>
        <taxon>Chelicerata</taxon>
        <taxon>Arachnida</taxon>
        <taxon>Araneae</taxon>
        <taxon>Araneomorphae</taxon>
        <taxon>Entelegynae</taxon>
        <taxon>Araneoidea</taxon>
        <taxon>Araneidae</taxon>
        <taxon>Caerostris</taxon>
    </lineage>
</organism>
<keyword evidence="5" id="KW-1003">Cell membrane</keyword>
<evidence type="ECO:0000256" key="6">
    <source>
        <dbReference type="ARBA" id="ARBA00022670"/>
    </source>
</evidence>
<dbReference type="PANTHER" id="PTHR11889">
    <property type="entry name" value="HEDGEHOG"/>
    <property type="match status" value="1"/>
</dbReference>
<comment type="caution">
    <text evidence="22">The sequence shown here is derived from an EMBL/GenBank/DDBJ whole genome shotgun (WGS) entry which is preliminary data.</text>
</comment>
<keyword evidence="17" id="KW-0504">Morphogen</keyword>
<keyword evidence="7" id="KW-0808">Transferase</keyword>
<dbReference type="GO" id="GO:0007224">
    <property type="term" value="P:smoothened signaling pathway"/>
    <property type="evidence" value="ECO:0007669"/>
    <property type="project" value="TreeGrafter"/>
</dbReference>
<dbReference type="GO" id="GO:0005886">
    <property type="term" value="C:plasma membrane"/>
    <property type="evidence" value="ECO:0007669"/>
    <property type="project" value="UniProtKB-SubCell"/>
</dbReference>
<feature type="domain" description="Hint" evidence="20">
    <location>
        <begin position="158"/>
        <end position="202"/>
    </location>
</feature>
<dbReference type="InterPro" id="IPR001767">
    <property type="entry name" value="Hedgehog_Hint"/>
</dbReference>
<dbReference type="PROSITE" id="PS50817">
    <property type="entry name" value="INTEIN_N_TER"/>
    <property type="match status" value="1"/>
</dbReference>
<accession>A0AAV4T6C0</accession>
<comment type="function">
    <text evidence="18">The C-terminal part of the hedgehog protein precursor displays an autoproteolysis activity that results in the cleavage of the full-length protein into two parts (N-product and C-product). In addition, the C-terminal part displays a cholesterol transferase activity that results by the covalent attachment of a cholesterol moiety to the C-terminal of the newly generated N-product. Once cleaved, the C-product has no signaling activity and diffuses from the cell.</text>
</comment>
<dbReference type="SUPFAM" id="SSF51294">
    <property type="entry name" value="Hedgehog/intein (Hint) domain"/>
    <property type="match status" value="1"/>
</dbReference>
<keyword evidence="11" id="KW-0378">Hydrolase</keyword>
<evidence type="ECO:0000256" key="11">
    <source>
        <dbReference type="ARBA" id="ARBA00022801"/>
    </source>
</evidence>
<evidence type="ECO:0000256" key="12">
    <source>
        <dbReference type="ARBA" id="ARBA00022813"/>
    </source>
</evidence>
<keyword evidence="4" id="KW-0217">Developmental protein</keyword>
<dbReference type="SUPFAM" id="SSF55166">
    <property type="entry name" value="Hedgehog/DD-peptidase"/>
    <property type="match status" value="1"/>
</dbReference>
<dbReference type="FunFam" id="2.170.16.10:FF:000001">
    <property type="entry name" value="Indian hedgehog"/>
    <property type="match status" value="1"/>
</dbReference>
<dbReference type="PRINTS" id="PR00632">
    <property type="entry name" value="SONICHHOG"/>
</dbReference>
<keyword evidence="15" id="KW-0564">Palmitate</keyword>
<dbReference type="GO" id="GO:0005509">
    <property type="term" value="F:calcium ion binding"/>
    <property type="evidence" value="ECO:0007669"/>
    <property type="project" value="TreeGrafter"/>
</dbReference>
<evidence type="ECO:0000256" key="9">
    <source>
        <dbReference type="ARBA" id="ARBA00022723"/>
    </source>
</evidence>
<keyword evidence="23" id="KW-1185">Reference proteome</keyword>
<keyword evidence="6" id="KW-0645">Protease</keyword>
<dbReference type="GO" id="GO:0010468">
    <property type="term" value="P:regulation of gene expression"/>
    <property type="evidence" value="ECO:0007669"/>
    <property type="project" value="TreeGrafter"/>
</dbReference>
<evidence type="ECO:0000256" key="16">
    <source>
        <dbReference type="ARBA" id="ARBA00023288"/>
    </source>
</evidence>
<dbReference type="PANTHER" id="PTHR11889:SF31">
    <property type="entry name" value="PROTEIN HEDGEHOG"/>
    <property type="match status" value="1"/>
</dbReference>
<evidence type="ECO:0000256" key="10">
    <source>
        <dbReference type="ARBA" id="ARBA00022729"/>
    </source>
</evidence>
<evidence type="ECO:0000256" key="3">
    <source>
        <dbReference type="ARBA" id="ARBA00021970"/>
    </source>
</evidence>